<keyword evidence="2" id="KW-1185">Reference proteome</keyword>
<dbReference type="RefSeq" id="WP_002697463.1">
    <property type="nucleotide sequence ID" value="NZ_AAWS01000014.1"/>
</dbReference>
<comment type="caution">
    <text evidence="1">The sequence shown here is derived from an EMBL/GenBank/DDBJ whole genome shotgun (WGS) entry which is preliminary data.</text>
</comment>
<dbReference type="EMBL" id="AAWS01000014">
    <property type="protein sequence ID" value="EAY28730.1"/>
    <property type="molecule type" value="Genomic_DNA"/>
</dbReference>
<reference evidence="1 2" key="1">
    <citation type="submission" date="2007-01" db="EMBL/GenBank/DDBJ databases">
        <authorList>
            <person name="Haygood M."/>
            <person name="Podell S."/>
            <person name="Anderson C."/>
            <person name="Hopkinson B."/>
            <person name="Roe K."/>
            <person name="Barbeau K."/>
            <person name="Gaasterland T."/>
            <person name="Ferriera S."/>
            <person name="Johnson J."/>
            <person name="Kravitz S."/>
            <person name="Beeson K."/>
            <person name="Sutton G."/>
            <person name="Rogers Y.-H."/>
            <person name="Friedman R."/>
            <person name="Frazier M."/>
            <person name="Venter J.C."/>
        </authorList>
    </citation>
    <scope>NUCLEOTIDE SEQUENCE [LARGE SCALE GENOMIC DNA]</scope>
    <source>
        <strain evidence="1 2">ATCC 23134</strain>
    </source>
</reference>
<evidence type="ECO:0000313" key="1">
    <source>
        <dbReference type="EMBL" id="EAY28730.1"/>
    </source>
</evidence>
<dbReference type="AlphaFoldDB" id="A1ZLH6"/>
<accession>A1ZLH6</accession>
<gene>
    <name evidence="1" type="ORF">M23134_07828</name>
</gene>
<organism evidence="1 2">
    <name type="scientific">Microscilla marina ATCC 23134</name>
    <dbReference type="NCBI Taxonomy" id="313606"/>
    <lineage>
        <taxon>Bacteria</taxon>
        <taxon>Pseudomonadati</taxon>
        <taxon>Bacteroidota</taxon>
        <taxon>Cytophagia</taxon>
        <taxon>Cytophagales</taxon>
        <taxon>Microscillaceae</taxon>
        <taxon>Microscilla</taxon>
    </lineage>
</organism>
<proteinExistence type="predicted"/>
<dbReference type="Proteomes" id="UP000004095">
    <property type="component" value="Unassembled WGS sequence"/>
</dbReference>
<evidence type="ECO:0000313" key="2">
    <source>
        <dbReference type="Proteomes" id="UP000004095"/>
    </source>
</evidence>
<protein>
    <submittedName>
        <fullName evidence="1">Uncharacterized protein</fullName>
    </submittedName>
</protein>
<name>A1ZLH6_MICM2</name>
<sequence length="139" mass="15811">MAEYNVNRIEVSMFGESPFYGIREMSYDMEMEKNHLHVVGQAHPYSTQYSNKKFTGKVTVIHSEFVNKIQEKVPKGLSVLDLKPFDISIVYMPDHTGIQTTDKWIGVEVTKTAKKFAAGDGVEAIEMEVIMLNVIEHVK</sequence>